<accession>A0AAD8A4U5</accession>
<organism evidence="1 2">
    <name type="scientific">Diploptera punctata</name>
    <name type="common">Pacific beetle cockroach</name>
    <dbReference type="NCBI Taxonomy" id="6984"/>
    <lineage>
        <taxon>Eukaryota</taxon>
        <taxon>Metazoa</taxon>
        <taxon>Ecdysozoa</taxon>
        <taxon>Arthropoda</taxon>
        <taxon>Hexapoda</taxon>
        <taxon>Insecta</taxon>
        <taxon>Pterygota</taxon>
        <taxon>Neoptera</taxon>
        <taxon>Polyneoptera</taxon>
        <taxon>Dictyoptera</taxon>
        <taxon>Blattodea</taxon>
        <taxon>Blaberoidea</taxon>
        <taxon>Blaberidae</taxon>
        <taxon>Diplopterinae</taxon>
        <taxon>Diploptera</taxon>
    </lineage>
</organism>
<comment type="caution">
    <text evidence="1">The sequence shown here is derived from an EMBL/GenBank/DDBJ whole genome shotgun (WGS) entry which is preliminary data.</text>
</comment>
<feature type="non-terminal residue" evidence="1">
    <location>
        <position position="127"/>
    </location>
</feature>
<keyword evidence="2" id="KW-1185">Reference proteome</keyword>
<name>A0AAD8A4U5_DIPPU</name>
<protein>
    <submittedName>
        <fullName evidence="1">Uncharacterized protein</fullName>
    </submittedName>
</protein>
<dbReference type="AlphaFoldDB" id="A0AAD8A4U5"/>
<sequence length="127" mass="13825">LCAILSLSSSSFGDTFCGQLGSLILSPISGDDLRDTTGELSSLPVVLVIFLESIYPITKILKFCSSYNSKCNNNKSSNSRSQEVLLLIRSGFGVTNNHSLDKYKGIHGGWMKKLGRKHPVSSLVEKE</sequence>
<dbReference type="Proteomes" id="UP001233999">
    <property type="component" value="Unassembled WGS sequence"/>
</dbReference>
<evidence type="ECO:0000313" key="1">
    <source>
        <dbReference type="EMBL" id="KAJ9592383.1"/>
    </source>
</evidence>
<proteinExistence type="predicted"/>
<gene>
    <name evidence="1" type="ORF">L9F63_015951</name>
</gene>
<evidence type="ECO:0000313" key="2">
    <source>
        <dbReference type="Proteomes" id="UP001233999"/>
    </source>
</evidence>
<reference evidence="1" key="1">
    <citation type="journal article" date="2023" name="IScience">
        <title>Live-bearing cockroach genome reveals convergent evolutionary mechanisms linked to viviparity in insects and beyond.</title>
        <authorList>
            <person name="Fouks B."/>
            <person name="Harrison M.C."/>
            <person name="Mikhailova A.A."/>
            <person name="Marchal E."/>
            <person name="English S."/>
            <person name="Carruthers M."/>
            <person name="Jennings E.C."/>
            <person name="Chiamaka E.L."/>
            <person name="Frigard R.A."/>
            <person name="Pippel M."/>
            <person name="Attardo G.M."/>
            <person name="Benoit J.B."/>
            <person name="Bornberg-Bauer E."/>
            <person name="Tobe S.S."/>
        </authorList>
    </citation>
    <scope>NUCLEOTIDE SEQUENCE</scope>
    <source>
        <strain evidence="1">Stay&amp;Tobe</strain>
    </source>
</reference>
<reference evidence="1" key="2">
    <citation type="submission" date="2023-05" db="EMBL/GenBank/DDBJ databases">
        <authorList>
            <person name="Fouks B."/>
        </authorList>
    </citation>
    <scope>NUCLEOTIDE SEQUENCE</scope>
    <source>
        <strain evidence="1">Stay&amp;Tobe</strain>
        <tissue evidence="1">Testes</tissue>
    </source>
</reference>
<feature type="non-terminal residue" evidence="1">
    <location>
        <position position="1"/>
    </location>
</feature>
<dbReference type="EMBL" id="JASPKZ010003837">
    <property type="protein sequence ID" value="KAJ9592383.1"/>
    <property type="molecule type" value="Genomic_DNA"/>
</dbReference>